<keyword evidence="3" id="KW-1185">Reference proteome</keyword>
<dbReference type="OrthoDB" id="5125456at2"/>
<accession>A0A160KVC1</accession>
<sequence>MGKKTKGLVASLVVVGFLAMTPATAASAATHVENVGGGVWQWGDEHDRAYSNYYHESKTHSATVCDGTIANDCYQDVQIRGIWARASTSDSLLNVEKAYWNTY</sequence>
<dbReference type="InterPro" id="IPR006540">
    <property type="entry name" value="Lactococcin_972"/>
</dbReference>
<reference evidence="2 3" key="1">
    <citation type="submission" date="2016-05" db="EMBL/GenBank/DDBJ databases">
        <title>Complete genome sequence of Rathayibacter tritici NCPPB 1953.</title>
        <authorList>
            <person name="Park J."/>
            <person name="Lee H.-H."/>
            <person name="Lee S.-W."/>
            <person name="Seo Y.-S."/>
        </authorList>
    </citation>
    <scope>NUCLEOTIDE SEQUENCE [LARGE SCALE GENOMIC DNA]</scope>
    <source>
        <strain evidence="2 3">NCPPB 1953</strain>
    </source>
</reference>
<protein>
    <recommendedName>
        <fullName evidence="4">Lactococcin 972 family bacteriocin</fullName>
    </recommendedName>
</protein>
<name>A0A160KVC1_9MICO</name>
<evidence type="ECO:0000256" key="1">
    <source>
        <dbReference type="SAM" id="SignalP"/>
    </source>
</evidence>
<dbReference type="Gene3D" id="2.60.40.2850">
    <property type="match status" value="1"/>
</dbReference>
<keyword evidence="1" id="KW-0732">Signal</keyword>
<dbReference type="KEGG" id="rtn:A6122_2175"/>
<evidence type="ECO:0000313" key="3">
    <source>
        <dbReference type="Proteomes" id="UP000077071"/>
    </source>
</evidence>
<feature type="signal peptide" evidence="1">
    <location>
        <begin position="1"/>
        <end position="25"/>
    </location>
</feature>
<dbReference type="AlphaFoldDB" id="A0A160KVC1"/>
<gene>
    <name evidence="2" type="ORF">A6122_2175</name>
</gene>
<feature type="chain" id="PRO_5039242560" description="Lactococcin 972 family bacteriocin" evidence="1">
    <location>
        <begin position="26"/>
        <end position="103"/>
    </location>
</feature>
<proteinExistence type="predicted"/>
<evidence type="ECO:0000313" key="2">
    <source>
        <dbReference type="EMBL" id="AND17298.1"/>
    </source>
</evidence>
<dbReference type="NCBIfam" id="TIGR01653">
    <property type="entry name" value="lactococcin_972"/>
    <property type="match status" value="1"/>
</dbReference>
<dbReference type="Pfam" id="PF09683">
    <property type="entry name" value="Lactococcin_972"/>
    <property type="match status" value="1"/>
</dbReference>
<dbReference type="RefSeq" id="WP_084416005.1">
    <property type="nucleotide sequence ID" value="NZ_CP015515.1"/>
</dbReference>
<dbReference type="Proteomes" id="UP000077071">
    <property type="component" value="Chromosome"/>
</dbReference>
<dbReference type="PATRIC" id="fig|33888.3.peg.2420"/>
<dbReference type="EMBL" id="CP015515">
    <property type="protein sequence ID" value="AND17298.1"/>
    <property type="molecule type" value="Genomic_DNA"/>
</dbReference>
<evidence type="ECO:0008006" key="4">
    <source>
        <dbReference type="Google" id="ProtNLM"/>
    </source>
</evidence>
<organism evidence="2 3">
    <name type="scientific">Rathayibacter tritici</name>
    <dbReference type="NCBI Taxonomy" id="33888"/>
    <lineage>
        <taxon>Bacteria</taxon>
        <taxon>Bacillati</taxon>
        <taxon>Actinomycetota</taxon>
        <taxon>Actinomycetes</taxon>
        <taxon>Micrococcales</taxon>
        <taxon>Microbacteriaceae</taxon>
        <taxon>Rathayibacter</taxon>
    </lineage>
</organism>